<dbReference type="EMBL" id="MU069989">
    <property type="protein sequence ID" value="KAF5830982.1"/>
    <property type="molecule type" value="Genomic_DNA"/>
</dbReference>
<proteinExistence type="inferred from homology"/>
<protein>
    <submittedName>
        <fullName evidence="7">Muts domain V-domain-containing protein</fullName>
    </submittedName>
</protein>
<dbReference type="Proteomes" id="UP000815325">
    <property type="component" value="Unassembled WGS sequence"/>
</dbReference>
<dbReference type="InterPro" id="IPR027417">
    <property type="entry name" value="P-loop_NTPase"/>
</dbReference>
<evidence type="ECO:0000256" key="2">
    <source>
        <dbReference type="ARBA" id="ARBA00022741"/>
    </source>
</evidence>
<keyword evidence="3" id="KW-0067">ATP-binding</keyword>
<gene>
    <name evidence="7" type="ORF">DUNSADRAFT_13792</name>
</gene>
<name>A0ABQ7G8P5_DUNSA</name>
<organism evidence="7 8">
    <name type="scientific">Dunaliella salina</name>
    <name type="common">Green alga</name>
    <name type="synonym">Protococcus salinus</name>
    <dbReference type="NCBI Taxonomy" id="3046"/>
    <lineage>
        <taxon>Eukaryota</taxon>
        <taxon>Viridiplantae</taxon>
        <taxon>Chlorophyta</taxon>
        <taxon>core chlorophytes</taxon>
        <taxon>Chlorophyceae</taxon>
        <taxon>CS clade</taxon>
        <taxon>Chlamydomonadales</taxon>
        <taxon>Dunaliellaceae</taxon>
        <taxon>Dunaliella</taxon>
    </lineage>
</organism>
<feature type="compositionally biased region" description="Low complexity" evidence="5">
    <location>
        <begin position="567"/>
        <end position="579"/>
    </location>
</feature>
<evidence type="ECO:0000313" key="7">
    <source>
        <dbReference type="EMBL" id="KAF5830982.1"/>
    </source>
</evidence>
<dbReference type="PANTHER" id="PTHR11361:SF21">
    <property type="entry name" value="MUTS PROTEIN HOMOLOG 4"/>
    <property type="match status" value="1"/>
</dbReference>
<dbReference type="InterPro" id="IPR045076">
    <property type="entry name" value="MutS"/>
</dbReference>
<dbReference type="InterPro" id="IPR000432">
    <property type="entry name" value="DNA_mismatch_repair_MutS_C"/>
</dbReference>
<comment type="similarity">
    <text evidence="1">Belongs to the DNA mismatch repair MutS family.</text>
</comment>
<sequence length="721" mass="77536">MSLHREVLSALPKNIDKVCSRLVILPPKPRAAGNVHADPTARISAMVNAMLLLRSTLKVLPALQDILDRAKSLLLRAMHRTCQEGALIEVQDKIDEVGVLMRAVHKICQEGGLVEVQEKLEKVIDTDAELSTSPLMNRVQQCFAVRKGADEFLDVARTSFQRITDKVKYSNRRGFVLHVPLPQDAQGNAISLPFPRSFLPVEKRGRYSRMFTTHELNALNARLQDAAHDCMVLTEKVLEQLVASIAAHLPLILRVADNVAMLDMLLAFSEGRHPLLEGNPEEPFHPNDTYIDGDCESLHIITGPNMAGKSTYLKQVALLVILAQAGSFVPADFMALCPFRSLFTRMGTGDSIETNSSSFMLECQEVAHILDHASAHSLVIVDELGRATSTADGTALAWAVCEALLASRTPCLFATHFVQLADLATLYPAAKLWNLQVNISDERMDYTWQLSSKTILERVHYGIALAHTVGFPQEVLDLASNVAEQVEESDCMRACGMAGAEQGDQATWIAVYAAASKLLALSRQCDSRVALGLQQGDGQNKTSRTQEHLAGSGACSHTHGLHVPSKATSAGTATGAHHSNAAATNAEHDSTAGKIAEETAVAEALQLSACKQRQPEELAAARHAGAGASIASPAEGRGDVRRDALDAGQVALGAGQEGCSCQVAPCTGDGQGDGVDVGPEDSDVITDEEAHQFAVHLHGLQQDVVQCAELETSRLQALMLD</sequence>
<dbReference type="SMART" id="SM00534">
    <property type="entry name" value="MUTSac"/>
    <property type="match status" value="1"/>
</dbReference>
<dbReference type="InterPro" id="IPR036187">
    <property type="entry name" value="DNA_mismatch_repair_MutS_sf"/>
</dbReference>
<evidence type="ECO:0000256" key="3">
    <source>
        <dbReference type="ARBA" id="ARBA00022840"/>
    </source>
</evidence>
<dbReference type="SUPFAM" id="SSF52540">
    <property type="entry name" value="P-loop containing nucleoside triphosphate hydrolases"/>
    <property type="match status" value="1"/>
</dbReference>
<dbReference type="Gene3D" id="3.40.50.300">
    <property type="entry name" value="P-loop containing nucleotide triphosphate hydrolases"/>
    <property type="match status" value="1"/>
</dbReference>
<keyword evidence="4" id="KW-0238">DNA-binding</keyword>
<dbReference type="CDD" id="cd03243">
    <property type="entry name" value="ABC_MutS_homologs"/>
    <property type="match status" value="1"/>
</dbReference>
<evidence type="ECO:0000256" key="4">
    <source>
        <dbReference type="ARBA" id="ARBA00023125"/>
    </source>
</evidence>
<feature type="domain" description="DNA mismatch repair proteins mutS family" evidence="6">
    <location>
        <begin position="296"/>
        <end position="484"/>
    </location>
</feature>
<reference evidence="7" key="1">
    <citation type="submission" date="2017-08" db="EMBL/GenBank/DDBJ databases">
        <authorList>
            <person name="Polle J.E."/>
            <person name="Barry K."/>
            <person name="Cushman J."/>
            <person name="Schmutz J."/>
            <person name="Tran D."/>
            <person name="Hathwaick L.T."/>
            <person name="Yim W.C."/>
            <person name="Jenkins J."/>
            <person name="Mckie-Krisberg Z.M."/>
            <person name="Prochnik S."/>
            <person name="Lindquist E."/>
            <person name="Dockter R.B."/>
            <person name="Adam C."/>
            <person name="Molina H."/>
            <person name="Bunkerborg J."/>
            <person name="Jin E."/>
            <person name="Buchheim M."/>
            <person name="Magnuson J."/>
        </authorList>
    </citation>
    <scope>NUCLEOTIDE SEQUENCE</scope>
    <source>
        <strain evidence="7">CCAP 19/18</strain>
    </source>
</reference>
<feature type="region of interest" description="Disordered" evidence="5">
    <location>
        <begin position="535"/>
        <end position="591"/>
    </location>
</feature>
<dbReference type="Pfam" id="PF00488">
    <property type="entry name" value="MutS_V"/>
    <property type="match status" value="1"/>
</dbReference>
<evidence type="ECO:0000256" key="5">
    <source>
        <dbReference type="SAM" id="MobiDB-lite"/>
    </source>
</evidence>
<accession>A0ABQ7G8P5</accession>
<comment type="caution">
    <text evidence="7">The sequence shown here is derived from an EMBL/GenBank/DDBJ whole genome shotgun (WGS) entry which is preliminary data.</text>
</comment>
<feature type="compositionally biased region" description="Low complexity" evidence="5">
    <location>
        <begin position="621"/>
        <end position="632"/>
    </location>
</feature>
<evidence type="ECO:0000313" key="8">
    <source>
        <dbReference type="Proteomes" id="UP000815325"/>
    </source>
</evidence>
<dbReference type="PANTHER" id="PTHR11361">
    <property type="entry name" value="DNA MISMATCH REPAIR PROTEIN MUTS FAMILY MEMBER"/>
    <property type="match status" value="1"/>
</dbReference>
<dbReference type="SUPFAM" id="SSF48334">
    <property type="entry name" value="DNA repair protein MutS, domain III"/>
    <property type="match status" value="1"/>
</dbReference>
<feature type="region of interest" description="Disordered" evidence="5">
    <location>
        <begin position="618"/>
        <end position="638"/>
    </location>
</feature>
<keyword evidence="2" id="KW-0547">Nucleotide-binding</keyword>
<keyword evidence="8" id="KW-1185">Reference proteome</keyword>
<evidence type="ECO:0000259" key="6">
    <source>
        <dbReference type="SMART" id="SM00534"/>
    </source>
</evidence>
<evidence type="ECO:0000256" key="1">
    <source>
        <dbReference type="ARBA" id="ARBA00006271"/>
    </source>
</evidence>